<dbReference type="AlphaFoldDB" id="A0A9J6EKI3"/>
<dbReference type="GO" id="GO:1990108">
    <property type="term" value="P:protein linear deubiquitination"/>
    <property type="evidence" value="ECO:0007669"/>
    <property type="project" value="TreeGrafter"/>
</dbReference>
<evidence type="ECO:0000256" key="3">
    <source>
        <dbReference type="ARBA" id="ARBA00022490"/>
    </source>
</evidence>
<evidence type="ECO:0000256" key="2">
    <source>
        <dbReference type="ARBA" id="ARBA00010267"/>
    </source>
</evidence>
<protein>
    <submittedName>
        <fullName evidence="4">Uncharacterized protein</fullName>
    </submittedName>
</protein>
<dbReference type="Pfam" id="PF16218">
    <property type="entry name" value="Peptidase_C101"/>
    <property type="match status" value="1"/>
</dbReference>
<keyword evidence="3" id="KW-0963">Cytoplasm</keyword>
<dbReference type="VEuPathDB" id="VectorBase:LOC119180818"/>
<evidence type="ECO:0000313" key="5">
    <source>
        <dbReference type="Proteomes" id="UP000821866"/>
    </source>
</evidence>
<reference evidence="4" key="1">
    <citation type="journal article" date="2020" name="Cell">
        <title>Large-Scale Comparative Analyses of Tick Genomes Elucidate Their Genetic Diversity and Vector Capacities.</title>
        <authorList>
            <consortium name="Tick Genome and Microbiome Consortium (TIGMIC)"/>
            <person name="Jia N."/>
            <person name="Wang J."/>
            <person name="Shi W."/>
            <person name="Du L."/>
            <person name="Sun Y."/>
            <person name="Zhan W."/>
            <person name="Jiang J.F."/>
            <person name="Wang Q."/>
            <person name="Zhang B."/>
            <person name="Ji P."/>
            <person name="Bell-Sakyi L."/>
            <person name="Cui X.M."/>
            <person name="Yuan T.T."/>
            <person name="Jiang B.G."/>
            <person name="Yang W.F."/>
            <person name="Lam T.T."/>
            <person name="Chang Q.C."/>
            <person name="Ding S.J."/>
            <person name="Wang X.J."/>
            <person name="Zhu J.G."/>
            <person name="Ruan X.D."/>
            <person name="Zhao L."/>
            <person name="Wei J.T."/>
            <person name="Ye R.Z."/>
            <person name="Que T.C."/>
            <person name="Du C.H."/>
            <person name="Zhou Y.H."/>
            <person name="Cheng J.X."/>
            <person name="Dai P.F."/>
            <person name="Guo W.B."/>
            <person name="Han X.H."/>
            <person name="Huang E.J."/>
            <person name="Li L.F."/>
            <person name="Wei W."/>
            <person name="Gao Y.C."/>
            <person name="Liu J.Z."/>
            <person name="Shao H.Z."/>
            <person name="Wang X."/>
            <person name="Wang C.C."/>
            <person name="Yang T.C."/>
            <person name="Huo Q.B."/>
            <person name="Li W."/>
            <person name="Chen H.Y."/>
            <person name="Chen S.E."/>
            <person name="Zhou L.G."/>
            <person name="Ni X.B."/>
            <person name="Tian J.H."/>
            <person name="Sheng Y."/>
            <person name="Liu T."/>
            <person name="Pan Y.S."/>
            <person name="Xia L.Y."/>
            <person name="Li J."/>
            <person name="Zhao F."/>
            <person name="Cao W.C."/>
        </authorList>
    </citation>
    <scope>NUCLEOTIDE SEQUENCE</scope>
    <source>
        <strain evidence="4">Rmic-2018</strain>
    </source>
</reference>
<name>A0A9J6EKI3_RHIMP</name>
<gene>
    <name evidence="4" type="ORF">HPB51_002205</name>
</gene>
<reference evidence="4" key="2">
    <citation type="submission" date="2021-09" db="EMBL/GenBank/DDBJ databases">
        <authorList>
            <person name="Jia N."/>
            <person name="Wang J."/>
            <person name="Shi W."/>
            <person name="Du L."/>
            <person name="Sun Y."/>
            <person name="Zhan W."/>
            <person name="Jiang J."/>
            <person name="Wang Q."/>
            <person name="Zhang B."/>
            <person name="Ji P."/>
            <person name="Sakyi L.B."/>
            <person name="Cui X."/>
            <person name="Yuan T."/>
            <person name="Jiang B."/>
            <person name="Yang W."/>
            <person name="Lam T.T.-Y."/>
            <person name="Chang Q."/>
            <person name="Ding S."/>
            <person name="Wang X."/>
            <person name="Zhu J."/>
            <person name="Ruan X."/>
            <person name="Zhao L."/>
            <person name="Wei J."/>
            <person name="Que T."/>
            <person name="Du C."/>
            <person name="Cheng J."/>
            <person name="Dai P."/>
            <person name="Han X."/>
            <person name="Huang E."/>
            <person name="Gao Y."/>
            <person name="Liu J."/>
            <person name="Shao H."/>
            <person name="Ye R."/>
            <person name="Li L."/>
            <person name="Wei W."/>
            <person name="Wang X."/>
            <person name="Wang C."/>
            <person name="Huo Q."/>
            <person name="Li W."/>
            <person name="Guo W."/>
            <person name="Chen H."/>
            <person name="Chen S."/>
            <person name="Zhou L."/>
            <person name="Zhou L."/>
            <person name="Ni X."/>
            <person name="Tian J."/>
            <person name="Zhou Y."/>
            <person name="Sheng Y."/>
            <person name="Liu T."/>
            <person name="Pan Y."/>
            <person name="Xia L."/>
            <person name="Li J."/>
            <person name="Zhao F."/>
            <person name="Cao W."/>
        </authorList>
    </citation>
    <scope>NUCLEOTIDE SEQUENCE</scope>
    <source>
        <strain evidence="4">Rmic-2018</strain>
        <tissue evidence="4">Larvae</tissue>
    </source>
</reference>
<proteinExistence type="inferred from homology"/>
<comment type="caution">
    <text evidence="4">The sequence shown here is derived from an EMBL/GenBank/DDBJ whole genome shotgun (WGS) entry which is preliminary data.</text>
</comment>
<comment type="similarity">
    <text evidence="2">Belongs to the peptidase C65 family. Otulin subfamily.</text>
</comment>
<dbReference type="PANTHER" id="PTHR33662:SF3">
    <property type="entry name" value="FIBROUS SHEATH CABYR-BINDING PROTEIN-LIKE-RELATED"/>
    <property type="match status" value="1"/>
</dbReference>
<dbReference type="GO" id="GO:0004843">
    <property type="term" value="F:cysteine-type deubiquitinase activity"/>
    <property type="evidence" value="ECO:0007669"/>
    <property type="project" value="TreeGrafter"/>
</dbReference>
<keyword evidence="5" id="KW-1185">Reference proteome</keyword>
<dbReference type="Proteomes" id="UP000821866">
    <property type="component" value="Chromosome 11"/>
</dbReference>
<dbReference type="InterPro" id="IPR023235">
    <property type="entry name" value="FAM105"/>
</dbReference>
<accession>A0A9J6EKI3</accession>
<dbReference type="PANTHER" id="PTHR33662">
    <property type="entry name" value="OTU DEUBIQUITINASE WITH LINEAR LINKAGE-SPECIFICITY A-RELATED"/>
    <property type="match status" value="1"/>
</dbReference>
<evidence type="ECO:0000313" key="4">
    <source>
        <dbReference type="EMBL" id="KAH8034791.1"/>
    </source>
</evidence>
<comment type="subcellular location">
    <subcellularLocation>
        <location evidence="1">Cytoplasm</location>
    </subcellularLocation>
</comment>
<dbReference type="GO" id="GO:0005737">
    <property type="term" value="C:cytoplasm"/>
    <property type="evidence" value="ECO:0007669"/>
    <property type="project" value="UniProtKB-SubCell"/>
</dbReference>
<organism evidence="4 5">
    <name type="scientific">Rhipicephalus microplus</name>
    <name type="common">Cattle tick</name>
    <name type="synonym">Boophilus microplus</name>
    <dbReference type="NCBI Taxonomy" id="6941"/>
    <lineage>
        <taxon>Eukaryota</taxon>
        <taxon>Metazoa</taxon>
        <taxon>Ecdysozoa</taxon>
        <taxon>Arthropoda</taxon>
        <taxon>Chelicerata</taxon>
        <taxon>Arachnida</taxon>
        <taxon>Acari</taxon>
        <taxon>Parasitiformes</taxon>
        <taxon>Ixodida</taxon>
        <taxon>Ixodoidea</taxon>
        <taxon>Ixodidae</taxon>
        <taxon>Rhipicephalinae</taxon>
        <taxon>Rhipicephalus</taxon>
        <taxon>Boophilus</taxon>
    </lineage>
</organism>
<sequence>MTATPPFVQLASKFWHLEDPFSVDTEVPMVSTSDTTMRLWAPRPGSTAGPSIESLAYTQVLQGFWECLSALQDLEDQLRLTASPGALLASKLNEDPKLDAKLVEAVKIVMLKSALELFAAQKDSDAPCPLFATVLFSQVTATSPEEHLVSHVSRLGKSRAVPEADLYLLGYALGTTLTVVRPGSRRQRRLREPLPRVAGWQLARGCACPTRGTLLGVRYVTAPAFLENPLVKCCVT</sequence>
<evidence type="ECO:0000256" key="1">
    <source>
        <dbReference type="ARBA" id="ARBA00004496"/>
    </source>
</evidence>
<dbReference type="EMBL" id="JABSTU010000003">
    <property type="protein sequence ID" value="KAH8034791.1"/>
    <property type="molecule type" value="Genomic_DNA"/>
</dbReference>